<gene>
    <name evidence="3" type="ORF">BSF38_04627</name>
</gene>
<dbReference type="Proteomes" id="UP000186309">
    <property type="component" value="Chromosome"/>
</dbReference>
<dbReference type="Gene3D" id="3.40.33.10">
    <property type="entry name" value="CAP"/>
    <property type="match status" value="2"/>
</dbReference>
<evidence type="ECO:0000256" key="1">
    <source>
        <dbReference type="SAM" id="MobiDB-lite"/>
    </source>
</evidence>
<dbReference type="PANTHER" id="PTHR31157:SF1">
    <property type="entry name" value="SCP DOMAIN-CONTAINING PROTEIN"/>
    <property type="match status" value="1"/>
</dbReference>
<dbReference type="AlphaFoldDB" id="A0A1U7CW02"/>
<organism evidence="3 4">
    <name type="scientific">Paludisphaera borealis</name>
    <dbReference type="NCBI Taxonomy" id="1387353"/>
    <lineage>
        <taxon>Bacteria</taxon>
        <taxon>Pseudomonadati</taxon>
        <taxon>Planctomycetota</taxon>
        <taxon>Planctomycetia</taxon>
        <taxon>Isosphaerales</taxon>
        <taxon>Isosphaeraceae</taxon>
        <taxon>Paludisphaera</taxon>
    </lineage>
</organism>
<accession>A0A1U7CW02</accession>
<keyword evidence="4" id="KW-1185">Reference proteome</keyword>
<protein>
    <recommendedName>
        <fullName evidence="2">SCP domain-containing protein</fullName>
    </recommendedName>
</protein>
<dbReference type="KEGG" id="pbor:BSF38_04627"/>
<dbReference type="SUPFAM" id="SSF55797">
    <property type="entry name" value="PR-1-like"/>
    <property type="match status" value="2"/>
</dbReference>
<evidence type="ECO:0000259" key="2">
    <source>
        <dbReference type="SMART" id="SM00198"/>
    </source>
</evidence>
<proteinExistence type="predicted"/>
<feature type="domain" description="SCP" evidence="2">
    <location>
        <begin position="39"/>
        <end position="168"/>
    </location>
</feature>
<dbReference type="OrthoDB" id="9783944at2"/>
<feature type="compositionally biased region" description="Basic and acidic residues" evidence="1">
    <location>
        <begin position="72"/>
        <end position="95"/>
    </location>
</feature>
<dbReference type="PANTHER" id="PTHR31157">
    <property type="entry name" value="SCP DOMAIN-CONTAINING PROTEIN"/>
    <property type="match status" value="1"/>
</dbReference>
<dbReference type="SMART" id="SM00198">
    <property type="entry name" value="SCP"/>
    <property type="match status" value="1"/>
</dbReference>
<evidence type="ECO:0000313" key="4">
    <source>
        <dbReference type="Proteomes" id="UP000186309"/>
    </source>
</evidence>
<dbReference type="CDD" id="cd05379">
    <property type="entry name" value="CAP_bacterial"/>
    <property type="match status" value="2"/>
</dbReference>
<sequence length="301" mass="32423">MYAGLAYILWLVLAPSRQTPPDTVPAVVREAPSDPDADRLNRQLLDAHNQARADAKLPPLTIDAKLTTAARRHADDMAEQEKMTHEGSDGSTPDERVKRAGYHYVRTGENIAAGQSGVDQVLEAWMESPGHKANILGPFTQMGAARVIDESGEPYWCVEFGEPILRLNPAEAAAKAVENLNAARKEAGADPLEVDAKLAGVARKMAVAAAEADTLPPEKADQSEKPKLPDLVQLLKQAGVPFSKLNQSMASGNPTADDVVESLLRNEKQKEMLLGPFKTVGIGYANGSDDTPFWCVLVVEP</sequence>
<dbReference type="InterPro" id="IPR014044">
    <property type="entry name" value="CAP_dom"/>
</dbReference>
<name>A0A1U7CW02_9BACT</name>
<dbReference type="Pfam" id="PF00188">
    <property type="entry name" value="CAP"/>
    <property type="match status" value="2"/>
</dbReference>
<dbReference type="STRING" id="1387353.BSF38_04627"/>
<dbReference type="InterPro" id="IPR035940">
    <property type="entry name" value="CAP_sf"/>
</dbReference>
<dbReference type="EMBL" id="CP019082">
    <property type="protein sequence ID" value="APW63069.1"/>
    <property type="molecule type" value="Genomic_DNA"/>
</dbReference>
<feature type="region of interest" description="Disordered" evidence="1">
    <location>
        <begin position="71"/>
        <end position="95"/>
    </location>
</feature>
<dbReference type="RefSeq" id="WP_076349469.1">
    <property type="nucleotide sequence ID" value="NZ_CP019082.1"/>
</dbReference>
<reference evidence="4" key="1">
    <citation type="submission" date="2016-12" db="EMBL/GenBank/DDBJ databases">
        <title>Comparative genomics of four Isosphaeraceae planctomycetes: a common pool of plasmids and glycoside hydrolase genes.</title>
        <authorList>
            <person name="Ivanova A."/>
        </authorList>
    </citation>
    <scope>NUCLEOTIDE SEQUENCE [LARGE SCALE GENOMIC DNA]</scope>
    <source>
        <strain evidence="4">PX4</strain>
    </source>
</reference>
<evidence type="ECO:0000313" key="3">
    <source>
        <dbReference type="EMBL" id="APW63069.1"/>
    </source>
</evidence>